<dbReference type="Proteomes" id="UP000188268">
    <property type="component" value="Unassembled WGS sequence"/>
</dbReference>
<sequence length="57" mass="5945">QQTSTSVSSTNFTSHNMPQAPSSSEATPIVTKTSNKKTRSTTASVGKNVARASVNFS</sequence>
<comment type="caution">
    <text evidence="2">The sequence shown here is derived from an EMBL/GenBank/DDBJ whole genome shotgun (WGS) entry which is preliminary data.</text>
</comment>
<keyword evidence="3" id="KW-1185">Reference proteome</keyword>
<organism evidence="2 3">
    <name type="scientific">Corchorus capsularis</name>
    <name type="common">Jute</name>
    <dbReference type="NCBI Taxonomy" id="210143"/>
    <lineage>
        <taxon>Eukaryota</taxon>
        <taxon>Viridiplantae</taxon>
        <taxon>Streptophyta</taxon>
        <taxon>Embryophyta</taxon>
        <taxon>Tracheophyta</taxon>
        <taxon>Spermatophyta</taxon>
        <taxon>Magnoliopsida</taxon>
        <taxon>eudicotyledons</taxon>
        <taxon>Gunneridae</taxon>
        <taxon>Pentapetalae</taxon>
        <taxon>rosids</taxon>
        <taxon>malvids</taxon>
        <taxon>Malvales</taxon>
        <taxon>Malvaceae</taxon>
        <taxon>Grewioideae</taxon>
        <taxon>Apeibeae</taxon>
        <taxon>Corchorus</taxon>
    </lineage>
</organism>
<feature type="non-terminal residue" evidence="2">
    <location>
        <position position="1"/>
    </location>
</feature>
<feature type="compositionally biased region" description="Polar residues" evidence="1">
    <location>
        <begin position="15"/>
        <end position="26"/>
    </location>
</feature>
<name>A0A1R3KXU4_COCAP</name>
<proteinExistence type="predicted"/>
<feature type="region of interest" description="Disordered" evidence="1">
    <location>
        <begin position="1"/>
        <end position="57"/>
    </location>
</feature>
<accession>A0A1R3KXU4</accession>
<protein>
    <submittedName>
        <fullName evidence="2">Uncharacterized protein</fullName>
    </submittedName>
</protein>
<gene>
    <name evidence="2" type="ORF">CCACVL1_00236</name>
</gene>
<feature type="non-terminal residue" evidence="2">
    <location>
        <position position="57"/>
    </location>
</feature>
<evidence type="ECO:0000256" key="1">
    <source>
        <dbReference type="SAM" id="MobiDB-lite"/>
    </source>
</evidence>
<reference evidence="2 3" key="1">
    <citation type="submission" date="2013-09" db="EMBL/GenBank/DDBJ databases">
        <title>Corchorus capsularis genome sequencing.</title>
        <authorList>
            <person name="Alam M."/>
            <person name="Haque M.S."/>
            <person name="Islam M.S."/>
            <person name="Emdad E.M."/>
            <person name="Islam M.M."/>
            <person name="Ahmed B."/>
            <person name="Halim A."/>
            <person name="Hossen Q.M.M."/>
            <person name="Hossain M.Z."/>
            <person name="Ahmed R."/>
            <person name="Khan M.M."/>
            <person name="Islam R."/>
            <person name="Rashid M.M."/>
            <person name="Khan S.A."/>
            <person name="Rahman M.S."/>
            <person name="Alam M."/>
        </authorList>
    </citation>
    <scope>NUCLEOTIDE SEQUENCE [LARGE SCALE GENOMIC DNA]</scope>
    <source>
        <strain evidence="3">cv. CVL-1</strain>
        <tissue evidence="2">Whole seedling</tissue>
    </source>
</reference>
<dbReference type="Gramene" id="OMP11848">
    <property type="protein sequence ID" value="OMP11848"/>
    <property type="gene ID" value="CCACVL1_00236"/>
</dbReference>
<dbReference type="AlphaFoldDB" id="A0A1R3KXU4"/>
<evidence type="ECO:0000313" key="3">
    <source>
        <dbReference type="Proteomes" id="UP000188268"/>
    </source>
</evidence>
<evidence type="ECO:0000313" key="2">
    <source>
        <dbReference type="EMBL" id="OMP11848.1"/>
    </source>
</evidence>
<dbReference type="EMBL" id="AWWV01000770">
    <property type="protein sequence ID" value="OMP11848.1"/>
    <property type="molecule type" value="Genomic_DNA"/>
</dbReference>
<feature type="compositionally biased region" description="Low complexity" evidence="1">
    <location>
        <begin position="1"/>
        <end position="14"/>
    </location>
</feature>